<sequence>MLVQWVCLGRVVFGESTLEETITTAIEFARLADMCRVTGMESLMAERIKAIILANPGPEDPEWLGRAPDTNTFYLMSQHITSAVALPEGHPVRAILAAATVEGCL</sequence>
<organism evidence="1 2">
    <name type="scientific">Hyaloscypha variabilis (strain UAMH 11265 / GT02V1 / F)</name>
    <name type="common">Meliniomyces variabilis</name>
    <dbReference type="NCBI Taxonomy" id="1149755"/>
    <lineage>
        <taxon>Eukaryota</taxon>
        <taxon>Fungi</taxon>
        <taxon>Dikarya</taxon>
        <taxon>Ascomycota</taxon>
        <taxon>Pezizomycotina</taxon>
        <taxon>Leotiomycetes</taxon>
        <taxon>Helotiales</taxon>
        <taxon>Hyaloscyphaceae</taxon>
        <taxon>Hyaloscypha</taxon>
        <taxon>Hyaloscypha variabilis</taxon>
    </lineage>
</organism>
<evidence type="ECO:0000313" key="2">
    <source>
        <dbReference type="Proteomes" id="UP000235786"/>
    </source>
</evidence>
<dbReference type="EMBL" id="KZ613961">
    <property type="protein sequence ID" value="PMD31936.1"/>
    <property type="molecule type" value="Genomic_DNA"/>
</dbReference>
<gene>
    <name evidence="1" type="ORF">L207DRAFT_519232</name>
</gene>
<keyword evidence="2" id="KW-1185">Reference proteome</keyword>
<proteinExistence type="predicted"/>
<dbReference type="AlphaFoldDB" id="A0A2J6R076"/>
<evidence type="ECO:0000313" key="1">
    <source>
        <dbReference type="EMBL" id="PMD31936.1"/>
    </source>
</evidence>
<dbReference type="OrthoDB" id="194443at2759"/>
<dbReference type="STRING" id="1149755.A0A2J6R076"/>
<protein>
    <submittedName>
        <fullName evidence="1">Uncharacterized protein</fullName>
    </submittedName>
</protein>
<name>A0A2J6R076_HYAVF</name>
<reference evidence="1 2" key="1">
    <citation type="submission" date="2016-04" db="EMBL/GenBank/DDBJ databases">
        <title>A degradative enzymes factory behind the ericoid mycorrhizal symbiosis.</title>
        <authorList>
            <consortium name="DOE Joint Genome Institute"/>
            <person name="Martino E."/>
            <person name="Morin E."/>
            <person name="Grelet G."/>
            <person name="Kuo A."/>
            <person name="Kohler A."/>
            <person name="Daghino S."/>
            <person name="Barry K."/>
            <person name="Choi C."/>
            <person name="Cichocki N."/>
            <person name="Clum A."/>
            <person name="Copeland A."/>
            <person name="Hainaut M."/>
            <person name="Haridas S."/>
            <person name="Labutti K."/>
            <person name="Lindquist E."/>
            <person name="Lipzen A."/>
            <person name="Khouja H.-R."/>
            <person name="Murat C."/>
            <person name="Ohm R."/>
            <person name="Olson A."/>
            <person name="Spatafora J."/>
            <person name="Veneault-Fourrey C."/>
            <person name="Henrissat B."/>
            <person name="Grigoriev I."/>
            <person name="Martin F."/>
            <person name="Perotto S."/>
        </authorList>
    </citation>
    <scope>NUCLEOTIDE SEQUENCE [LARGE SCALE GENOMIC DNA]</scope>
    <source>
        <strain evidence="1 2">F</strain>
    </source>
</reference>
<dbReference type="Proteomes" id="UP000235786">
    <property type="component" value="Unassembled WGS sequence"/>
</dbReference>
<accession>A0A2J6R076</accession>
<feature type="non-terminal residue" evidence="1">
    <location>
        <position position="105"/>
    </location>
</feature>